<evidence type="ECO:0000313" key="2">
    <source>
        <dbReference type="EMBL" id="KAG8058230.1"/>
    </source>
</evidence>
<dbReference type="EMBL" id="JAAALK010000081">
    <property type="protein sequence ID" value="KAG8088896.1"/>
    <property type="molecule type" value="Genomic_DNA"/>
</dbReference>
<sequence>MLFNFHNKTNTSSRRRKQEYESPGSKGMKIKPGSKTKPHPSKSSSKKTAGAPAKKAPKKVATATKTLLPHRFQARGVVPMSTR</sequence>
<dbReference type="EMBL" id="JAAALK010000287">
    <property type="protein sequence ID" value="KAG8058230.1"/>
    <property type="molecule type" value="Genomic_DNA"/>
</dbReference>
<keyword evidence="6" id="KW-1185">Reference proteome</keyword>
<reference evidence="3" key="2">
    <citation type="submission" date="2021-02" db="EMBL/GenBank/DDBJ databases">
        <authorList>
            <person name="Kimball J.A."/>
            <person name="Haas M.W."/>
            <person name="Macchietto M."/>
            <person name="Kono T."/>
            <person name="Duquette J."/>
            <person name="Shao M."/>
        </authorList>
    </citation>
    <scope>NUCLEOTIDE SEQUENCE</scope>
    <source>
        <tissue evidence="3">Fresh leaf tissue</tissue>
    </source>
</reference>
<dbReference type="Proteomes" id="UP000729402">
    <property type="component" value="Unassembled WGS sequence"/>
</dbReference>
<name>A0A8J5SK52_ZIZPA</name>
<evidence type="ECO:0000313" key="6">
    <source>
        <dbReference type="Proteomes" id="UP000729402"/>
    </source>
</evidence>
<comment type="caution">
    <text evidence="3">The sequence shown here is derived from an EMBL/GenBank/DDBJ whole genome shotgun (WGS) entry which is preliminary data.</text>
</comment>
<proteinExistence type="predicted"/>
<feature type="compositionally biased region" description="Low complexity" evidence="1">
    <location>
        <begin position="41"/>
        <end position="66"/>
    </location>
</feature>
<evidence type="ECO:0000313" key="4">
    <source>
        <dbReference type="EMBL" id="KAG8074952.1"/>
    </source>
</evidence>
<feature type="compositionally biased region" description="Basic residues" evidence="1">
    <location>
        <begin position="28"/>
        <end position="40"/>
    </location>
</feature>
<dbReference type="EMBL" id="JAAALK010000286">
    <property type="protein sequence ID" value="KAG8061915.1"/>
    <property type="molecule type" value="Genomic_DNA"/>
</dbReference>
<feature type="compositionally biased region" description="Polar residues" evidence="1">
    <location>
        <begin position="1"/>
        <end position="12"/>
    </location>
</feature>
<evidence type="ECO:0000313" key="3">
    <source>
        <dbReference type="EMBL" id="KAG8061915.1"/>
    </source>
</evidence>
<dbReference type="AlphaFoldDB" id="A0A8J5SK52"/>
<gene>
    <name evidence="2" type="ORF">GUJ93_ZPchr0002g24935</name>
    <name evidence="3" type="ORF">GUJ93_ZPchr0003g18655</name>
    <name evidence="4" type="ORF">GUJ93_ZPchr0006g44449</name>
    <name evidence="5" type="ORF">GUJ93_ZPchr0011g26959</name>
</gene>
<evidence type="ECO:0000313" key="5">
    <source>
        <dbReference type="EMBL" id="KAG8088896.1"/>
    </source>
</evidence>
<feature type="region of interest" description="Disordered" evidence="1">
    <location>
        <begin position="1"/>
        <end position="83"/>
    </location>
</feature>
<dbReference type="EMBL" id="JAAALK010000283">
    <property type="protein sequence ID" value="KAG8074952.1"/>
    <property type="molecule type" value="Genomic_DNA"/>
</dbReference>
<reference evidence="3" key="1">
    <citation type="journal article" date="2021" name="bioRxiv">
        <title>Whole Genome Assembly and Annotation of Northern Wild Rice, Zizania palustris L., Supports a Whole Genome Duplication in the Zizania Genus.</title>
        <authorList>
            <person name="Haas M."/>
            <person name="Kono T."/>
            <person name="Macchietto M."/>
            <person name="Millas R."/>
            <person name="McGilp L."/>
            <person name="Shao M."/>
            <person name="Duquette J."/>
            <person name="Hirsch C.N."/>
            <person name="Kimball J."/>
        </authorList>
    </citation>
    <scope>NUCLEOTIDE SEQUENCE</scope>
    <source>
        <tissue evidence="3">Fresh leaf tissue</tissue>
    </source>
</reference>
<accession>A0A8J5SK52</accession>
<evidence type="ECO:0000256" key="1">
    <source>
        <dbReference type="SAM" id="MobiDB-lite"/>
    </source>
</evidence>
<organism evidence="3 6">
    <name type="scientific">Zizania palustris</name>
    <name type="common">Northern wild rice</name>
    <dbReference type="NCBI Taxonomy" id="103762"/>
    <lineage>
        <taxon>Eukaryota</taxon>
        <taxon>Viridiplantae</taxon>
        <taxon>Streptophyta</taxon>
        <taxon>Embryophyta</taxon>
        <taxon>Tracheophyta</taxon>
        <taxon>Spermatophyta</taxon>
        <taxon>Magnoliopsida</taxon>
        <taxon>Liliopsida</taxon>
        <taxon>Poales</taxon>
        <taxon>Poaceae</taxon>
        <taxon>BOP clade</taxon>
        <taxon>Oryzoideae</taxon>
        <taxon>Oryzeae</taxon>
        <taxon>Zizaniinae</taxon>
        <taxon>Zizania</taxon>
    </lineage>
</organism>
<protein>
    <submittedName>
        <fullName evidence="3">Uncharacterized protein</fullName>
    </submittedName>
</protein>